<organism evidence="3 4">
    <name type="scientific">Labrys wisconsinensis</name>
    <dbReference type="NCBI Taxonomy" id="425677"/>
    <lineage>
        <taxon>Bacteria</taxon>
        <taxon>Pseudomonadati</taxon>
        <taxon>Pseudomonadota</taxon>
        <taxon>Alphaproteobacteria</taxon>
        <taxon>Hyphomicrobiales</taxon>
        <taxon>Xanthobacteraceae</taxon>
        <taxon>Labrys</taxon>
    </lineage>
</organism>
<dbReference type="EMBL" id="JAUSVX010000011">
    <property type="protein sequence ID" value="MDQ0472109.1"/>
    <property type="molecule type" value="Genomic_DNA"/>
</dbReference>
<dbReference type="PANTHER" id="PTHR42760:SF133">
    <property type="entry name" value="3-OXOACYL-[ACYL-CARRIER-PROTEIN] REDUCTASE"/>
    <property type="match status" value="1"/>
</dbReference>
<dbReference type="CDD" id="cd05233">
    <property type="entry name" value="SDR_c"/>
    <property type="match status" value="1"/>
</dbReference>
<protein>
    <submittedName>
        <fullName evidence="3">NAD(P)-dependent dehydrogenase (Short-subunit alcohol dehydrogenase family)</fullName>
    </submittedName>
</protein>
<keyword evidence="2" id="KW-0560">Oxidoreductase</keyword>
<comment type="caution">
    <text evidence="3">The sequence shown here is derived from an EMBL/GenBank/DDBJ whole genome shotgun (WGS) entry which is preliminary data.</text>
</comment>
<dbReference type="SUPFAM" id="SSF51735">
    <property type="entry name" value="NAD(P)-binding Rossmann-fold domains"/>
    <property type="match status" value="1"/>
</dbReference>
<dbReference type="InterPro" id="IPR020904">
    <property type="entry name" value="Sc_DH/Rdtase_CS"/>
</dbReference>
<dbReference type="PRINTS" id="PR00080">
    <property type="entry name" value="SDRFAMILY"/>
</dbReference>
<dbReference type="Gene3D" id="3.40.50.720">
    <property type="entry name" value="NAD(P)-binding Rossmann-like Domain"/>
    <property type="match status" value="1"/>
</dbReference>
<evidence type="ECO:0000313" key="4">
    <source>
        <dbReference type="Proteomes" id="UP001242480"/>
    </source>
</evidence>
<keyword evidence="4" id="KW-1185">Reference proteome</keyword>
<dbReference type="InterPro" id="IPR036291">
    <property type="entry name" value="NAD(P)-bd_dom_sf"/>
</dbReference>
<dbReference type="RefSeq" id="WP_307278384.1">
    <property type="nucleotide sequence ID" value="NZ_JAUSVX010000011.1"/>
</dbReference>
<dbReference type="Proteomes" id="UP001242480">
    <property type="component" value="Unassembled WGS sequence"/>
</dbReference>
<dbReference type="Pfam" id="PF13561">
    <property type="entry name" value="adh_short_C2"/>
    <property type="match status" value="1"/>
</dbReference>
<evidence type="ECO:0000256" key="2">
    <source>
        <dbReference type="ARBA" id="ARBA00023002"/>
    </source>
</evidence>
<evidence type="ECO:0000313" key="3">
    <source>
        <dbReference type="EMBL" id="MDQ0472109.1"/>
    </source>
</evidence>
<name>A0ABU0JFT1_9HYPH</name>
<evidence type="ECO:0000256" key="1">
    <source>
        <dbReference type="ARBA" id="ARBA00006484"/>
    </source>
</evidence>
<proteinExistence type="inferred from homology"/>
<comment type="similarity">
    <text evidence="1">Belongs to the short-chain dehydrogenases/reductases (SDR) family.</text>
</comment>
<dbReference type="PRINTS" id="PR00081">
    <property type="entry name" value="GDHRDH"/>
</dbReference>
<sequence length="253" mass="26173">MKSNLEGRTAVVSGAGAGIGRAIAARLAQEGARLVISDINAERVERAEAELRAGGAEVSALVADAASNEGIAATFAAALEDFGSLDILVNNAGVPDHWKTMLEVSDEAWDRHLGINLSGPFKACRAAVPIMIKQGKGVIINLASISGFRGGRSGFAYTVAKHGVIGLTKAVAVEYGAAGIRCNCISPGSVETSLAGMDGMSEEGLKIREKGIVTRPPRAQPDDIAPAVAFLASDDSRYVNGTNLVIDAGWTAW</sequence>
<reference evidence="3 4" key="1">
    <citation type="submission" date="2023-07" db="EMBL/GenBank/DDBJ databases">
        <title>Genomic Encyclopedia of Type Strains, Phase IV (KMG-IV): sequencing the most valuable type-strain genomes for metagenomic binning, comparative biology and taxonomic classification.</title>
        <authorList>
            <person name="Goeker M."/>
        </authorList>
    </citation>
    <scope>NUCLEOTIDE SEQUENCE [LARGE SCALE GENOMIC DNA]</scope>
    <source>
        <strain evidence="3 4">DSM 19619</strain>
    </source>
</reference>
<dbReference type="PANTHER" id="PTHR42760">
    <property type="entry name" value="SHORT-CHAIN DEHYDROGENASES/REDUCTASES FAMILY MEMBER"/>
    <property type="match status" value="1"/>
</dbReference>
<dbReference type="InterPro" id="IPR002347">
    <property type="entry name" value="SDR_fam"/>
</dbReference>
<dbReference type="NCBIfam" id="NF005559">
    <property type="entry name" value="PRK07231.1"/>
    <property type="match status" value="1"/>
</dbReference>
<accession>A0ABU0JFT1</accession>
<gene>
    <name evidence="3" type="ORF">QO011_005138</name>
</gene>
<dbReference type="PROSITE" id="PS00061">
    <property type="entry name" value="ADH_SHORT"/>
    <property type="match status" value="1"/>
</dbReference>